<evidence type="ECO:0000313" key="1">
    <source>
        <dbReference type="EMBL" id="KAK9776333.1"/>
    </source>
</evidence>
<protein>
    <submittedName>
        <fullName evidence="1">Uncharacterized protein</fullName>
    </submittedName>
</protein>
<sequence length="102" mass="11329">MQEEADTAEWQLVSTGEKSEAQADLMLLYECTTWVLSAAFRLLIPSHPIPCPSHRSIGNVGKKQQQDNLQEPARPALQAVLAVACRMSREGRFFETSTIQLG</sequence>
<comment type="caution">
    <text evidence="1">The sequence shown here is derived from an EMBL/GenBank/DDBJ whole genome shotgun (WGS) entry which is preliminary data.</text>
</comment>
<dbReference type="Proteomes" id="UP001465668">
    <property type="component" value="Unassembled WGS sequence"/>
</dbReference>
<dbReference type="EMBL" id="JARVKM010000028">
    <property type="protein sequence ID" value="KAK9776333.1"/>
    <property type="molecule type" value="Genomic_DNA"/>
</dbReference>
<organism evidence="1 2">
    <name type="scientific">Seiridium cardinale</name>
    <dbReference type="NCBI Taxonomy" id="138064"/>
    <lineage>
        <taxon>Eukaryota</taxon>
        <taxon>Fungi</taxon>
        <taxon>Dikarya</taxon>
        <taxon>Ascomycota</taxon>
        <taxon>Pezizomycotina</taxon>
        <taxon>Sordariomycetes</taxon>
        <taxon>Xylariomycetidae</taxon>
        <taxon>Amphisphaeriales</taxon>
        <taxon>Sporocadaceae</taxon>
        <taxon>Seiridium</taxon>
    </lineage>
</organism>
<accession>A0ABR2XRC1</accession>
<keyword evidence="2" id="KW-1185">Reference proteome</keyword>
<name>A0ABR2XRC1_9PEZI</name>
<proteinExistence type="predicted"/>
<gene>
    <name evidence="1" type="ORF">SCAR479_06945</name>
</gene>
<reference evidence="1 2" key="1">
    <citation type="submission" date="2024-02" db="EMBL/GenBank/DDBJ databases">
        <title>First draft genome assembly of two strains of Seiridium cardinale.</title>
        <authorList>
            <person name="Emiliani G."/>
            <person name="Scali E."/>
        </authorList>
    </citation>
    <scope>NUCLEOTIDE SEQUENCE [LARGE SCALE GENOMIC DNA]</scope>
    <source>
        <strain evidence="1 2">BM-138-000479</strain>
    </source>
</reference>
<evidence type="ECO:0000313" key="2">
    <source>
        <dbReference type="Proteomes" id="UP001465668"/>
    </source>
</evidence>